<feature type="compositionally biased region" description="Basic and acidic residues" evidence="2">
    <location>
        <begin position="269"/>
        <end position="281"/>
    </location>
</feature>
<feature type="compositionally biased region" description="Polar residues" evidence="2">
    <location>
        <begin position="287"/>
        <end position="299"/>
    </location>
</feature>
<protein>
    <submittedName>
        <fullName evidence="3">Uncharacterized protein</fullName>
    </submittedName>
</protein>
<feature type="compositionally biased region" description="Polar residues" evidence="2">
    <location>
        <begin position="241"/>
        <end position="255"/>
    </location>
</feature>
<feature type="compositionally biased region" description="Pro residues" evidence="2">
    <location>
        <begin position="187"/>
        <end position="201"/>
    </location>
</feature>
<sequence>MNDDAIDAVSDLSVHAHALLKEAAKWTSAVSVTLSKLRSASASSRPQLSQDTEAGGGRYPSLQLEIAQLREKAAQCTQSMRMMEARAEQAEAKALKLEKAHHNLSVKYMRVKNEGNASIHRFWNWVGCHVSVVGLEYALLLTQAWGYECGWDSSNRTSNSNLQDGNEEQCRRLLDEFKASSGVFVLPTPPATPSAPLPLPEWQPFHTDDEGEYAEESAGGPTSHSMGNATSLPQREPGSGRTETPVDSASGQRSNGKAKTKKRKKKRKCPDMVLHDEDASKHAVQAKRQSVATSPAQLQLQGAELPAKTYQDNEVHHHPTPLNEGATPGTGSHSQPSPLDPTVAPAIAALATQKSIHNPASDISAQPATLPLKGAAKTPPRATPSPFPVIPVTTACPANISKLLAESRATKPWLQYTKLSSFLPENDRRDPTPHDVAVRTFNATLREFWATSAALLWECRFSWQPDPDTLNQVGDAVVLLVGQLWLLIARSDYSSDQGDRLVEFLSGFPHPAWPVMTATFMPLKAMHAMYGEATVAAFIRHQSHRLWPAYPPIPQLPPPPSSKKVSPKTRPTDRIISMDEQLQWALGTTFAYVANRKLTPPVVAKLADLGLRDPAVEFRRMAEVAWTFVKLKCPFPHEPYPFVSVVIADDPIQDVHAPFVCGQDGGSRRTAIDVASSSDDSQD</sequence>
<accession>A0A397AJN1</accession>
<evidence type="ECO:0000256" key="1">
    <source>
        <dbReference type="SAM" id="Coils"/>
    </source>
</evidence>
<dbReference type="EMBL" id="QUSZ01005823">
    <property type="protein sequence ID" value="RHY08093.1"/>
    <property type="molecule type" value="Genomic_DNA"/>
</dbReference>
<proteinExistence type="predicted"/>
<feature type="region of interest" description="Disordered" evidence="2">
    <location>
        <begin position="314"/>
        <end position="339"/>
    </location>
</feature>
<gene>
    <name evidence="3" type="ORF">DYB36_001228</name>
</gene>
<evidence type="ECO:0000313" key="3">
    <source>
        <dbReference type="EMBL" id="RHY08093.1"/>
    </source>
</evidence>
<comment type="caution">
    <text evidence="3">The sequence shown here is derived from an EMBL/GenBank/DDBJ whole genome shotgun (WGS) entry which is preliminary data.</text>
</comment>
<reference evidence="3 4" key="1">
    <citation type="submission" date="2018-08" db="EMBL/GenBank/DDBJ databases">
        <title>Aphanomyces genome sequencing and annotation.</title>
        <authorList>
            <person name="Minardi D."/>
            <person name="Oidtmann B."/>
            <person name="Van Der Giezen M."/>
            <person name="Studholme D.J."/>
        </authorList>
    </citation>
    <scope>NUCLEOTIDE SEQUENCE [LARGE SCALE GENOMIC DNA]</scope>
    <source>
        <strain evidence="3 4">Kv</strain>
    </source>
</reference>
<keyword evidence="1" id="KW-0175">Coiled coil</keyword>
<feature type="compositionally biased region" description="Basic residues" evidence="2">
    <location>
        <begin position="256"/>
        <end position="268"/>
    </location>
</feature>
<dbReference type="AlphaFoldDB" id="A0A397AJN1"/>
<feature type="region of interest" description="Disordered" evidence="2">
    <location>
        <begin position="184"/>
        <end position="299"/>
    </location>
</feature>
<name>A0A397AJN1_APHAT</name>
<feature type="coiled-coil region" evidence="1">
    <location>
        <begin position="66"/>
        <end position="107"/>
    </location>
</feature>
<organism evidence="3 4">
    <name type="scientific">Aphanomyces astaci</name>
    <name type="common">Crayfish plague agent</name>
    <dbReference type="NCBI Taxonomy" id="112090"/>
    <lineage>
        <taxon>Eukaryota</taxon>
        <taxon>Sar</taxon>
        <taxon>Stramenopiles</taxon>
        <taxon>Oomycota</taxon>
        <taxon>Saprolegniomycetes</taxon>
        <taxon>Saprolegniales</taxon>
        <taxon>Verrucalvaceae</taxon>
        <taxon>Aphanomyces</taxon>
    </lineage>
</organism>
<feature type="compositionally biased region" description="Polar residues" evidence="2">
    <location>
        <begin position="220"/>
        <end position="233"/>
    </location>
</feature>
<dbReference type="Proteomes" id="UP000265427">
    <property type="component" value="Unassembled WGS sequence"/>
</dbReference>
<dbReference type="VEuPathDB" id="FungiDB:H257_16609"/>
<evidence type="ECO:0000313" key="4">
    <source>
        <dbReference type="Proteomes" id="UP000265427"/>
    </source>
</evidence>
<evidence type="ECO:0000256" key="2">
    <source>
        <dbReference type="SAM" id="MobiDB-lite"/>
    </source>
</evidence>